<name>A0A9D4VV47_PEA</name>
<dbReference type="Gramene" id="Psat07G0588000-T1">
    <property type="protein sequence ID" value="KAI5390750.1"/>
    <property type="gene ID" value="KIW84_075880"/>
</dbReference>
<dbReference type="SUPFAM" id="SSF48334">
    <property type="entry name" value="DNA repair protein MutS, domain III"/>
    <property type="match status" value="1"/>
</dbReference>
<keyword evidence="2" id="KW-1185">Reference proteome</keyword>
<proteinExistence type="predicted"/>
<dbReference type="InterPro" id="IPR011989">
    <property type="entry name" value="ARM-like"/>
</dbReference>
<dbReference type="InterPro" id="IPR016024">
    <property type="entry name" value="ARM-type_fold"/>
</dbReference>
<evidence type="ECO:0000313" key="1">
    <source>
        <dbReference type="EMBL" id="KAI5390750.1"/>
    </source>
</evidence>
<dbReference type="GO" id="GO:2001006">
    <property type="term" value="P:regulation of cellulose biosynthetic process"/>
    <property type="evidence" value="ECO:0007669"/>
    <property type="project" value="InterPro"/>
</dbReference>
<dbReference type="Gene3D" id="1.25.10.10">
    <property type="entry name" value="Leucine-rich Repeat Variant"/>
    <property type="match status" value="1"/>
</dbReference>
<comment type="caution">
    <text evidence="1">The sequence shown here is derived from an EMBL/GenBank/DDBJ whole genome shotgun (WGS) entry which is preliminary data.</text>
</comment>
<dbReference type="GO" id="GO:0010330">
    <property type="term" value="C:cellulose synthase complex"/>
    <property type="evidence" value="ECO:0007669"/>
    <property type="project" value="InterPro"/>
</dbReference>
<dbReference type="InterPro" id="IPR036187">
    <property type="entry name" value="DNA_mismatch_repair_MutS_sf"/>
</dbReference>
<dbReference type="GO" id="GO:0008017">
    <property type="term" value="F:microtubule binding"/>
    <property type="evidence" value="ECO:0007669"/>
    <property type="project" value="InterPro"/>
</dbReference>
<dbReference type="EMBL" id="JAMSHJ010000007">
    <property type="protein sequence ID" value="KAI5390750.1"/>
    <property type="molecule type" value="Genomic_DNA"/>
</dbReference>
<dbReference type="SUPFAM" id="SSF48371">
    <property type="entry name" value="ARM repeat"/>
    <property type="match status" value="1"/>
</dbReference>
<reference evidence="1 2" key="1">
    <citation type="journal article" date="2022" name="Nat. Genet.">
        <title>Improved pea reference genome and pan-genome highlight genomic features and evolutionary characteristics.</title>
        <authorList>
            <person name="Yang T."/>
            <person name="Liu R."/>
            <person name="Luo Y."/>
            <person name="Hu S."/>
            <person name="Wang D."/>
            <person name="Wang C."/>
            <person name="Pandey M.K."/>
            <person name="Ge S."/>
            <person name="Xu Q."/>
            <person name="Li N."/>
            <person name="Li G."/>
            <person name="Huang Y."/>
            <person name="Saxena R.K."/>
            <person name="Ji Y."/>
            <person name="Li M."/>
            <person name="Yan X."/>
            <person name="He Y."/>
            <person name="Liu Y."/>
            <person name="Wang X."/>
            <person name="Xiang C."/>
            <person name="Varshney R.K."/>
            <person name="Ding H."/>
            <person name="Gao S."/>
            <person name="Zong X."/>
        </authorList>
    </citation>
    <scope>NUCLEOTIDE SEQUENCE [LARGE SCALE GENOMIC DNA]</scope>
    <source>
        <strain evidence="1 2">cv. Zhongwan 6</strain>
    </source>
</reference>
<dbReference type="InterPro" id="IPR044297">
    <property type="entry name" value="CSI1/2/3"/>
</dbReference>
<protein>
    <submittedName>
        <fullName evidence="1">Uncharacterized protein</fullName>
    </submittedName>
</protein>
<dbReference type="PANTHER" id="PTHR46369:SF2">
    <property type="entry name" value="PROTEIN CELLULOSE SYNTHASE INTERACTIVE 1"/>
    <property type="match status" value="1"/>
</dbReference>
<dbReference type="GO" id="GO:0051211">
    <property type="term" value="P:anisotropic cell growth"/>
    <property type="evidence" value="ECO:0007669"/>
    <property type="project" value="InterPro"/>
</dbReference>
<accession>A0A9D4VV47</accession>
<evidence type="ECO:0000313" key="2">
    <source>
        <dbReference type="Proteomes" id="UP001058974"/>
    </source>
</evidence>
<dbReference type="PANTHER" id="PTHR46369">
    <property type="entry name" value="PROTEIN CELLULOSE SYNTHASE INTERACTIVE 1"/>
    <property type="match status" value="1"/>
</dbReference>
<sequence>MKQFKPRLPFLMLERTIEALAGLYGNSVISTKLENSDAKRLLVGLITVVANEVQDELIKALLTLCKSECSLWRALQGREGVQQLISLLGLSSEQQQECAIALLYFLWDENVESKWAITAVVGIPPLVQILESGSAKAKEDSASILRNWICCPLKDAEGINNRLELPDLELLLGWTKSSLKVSSSILLPLLAKEILKKRVKVFGSLVKGLQTTLSLLLLLQKEKSLISSLTKIVKLPVLTGSDGLDQFLTQFEATVDSDFPNYQNHDVTDTDAGTLTILAEFFLEKAA</sequence>
<dbReference type="AlphaFoldDB" id="A0A9D4VV47"/>
<dbReference type="Proteomes" id="UP001058974">
    <property type="component" value="Chromosome 7"/>
</dbReference>
<gene>
    <name evidence="1" type="ORF">KIW84_075880</name>
</gene>
<organism evidence="1 2">
    <name type="scientific">Pisum sativum</name>
    <name type="common">Garden pea</name>
    <name type="synonym">Lathyrus oleraceus</name>
    <dbReference type="NCBI Taxonomy" id="3888"/>
    <lineage>
        <taxon>Eukaryota</taxon>
        <taxon>Viridiplantae</taxon>
        <taxon>Streptophyta</taxon>
        <taxon>Embryophyta</taxon>
        <taxon>Tracheophyta</taxon>
        <taxon>Spermatophyta</taxon>
        <taxon>Magnoliopsida</taxon>
        <taxon>eudicotyledons</taxon>
        <taxon>Gunneridae</taxon>
        <taxon>Pentapetalae</taxon>
        <taxon>rosids</taxon>
        <taxon>fabids</taxon>
        <taxon>Fabales</taxon>
        <taxon>Fabaceae</taxon>
        <taxon>Papilionoideae</taxon>
        <taxon>50 kb inversion clade</taxon>
        <taxon>NPAAA clade</taxon>
        <taxon>Hologalegina</taxon>
        <taxon>IRL clade</taxon>
        <taxon>Fabeae</taxon>
        <taxon>Lathyrus</taxon>
    </lineage>
</organism>